<evidence type="ECO:0008006" key="2">
    <source>
        <dbReference type="Google" id="ProtNLM"/>
    </source>
</evidence>
<sequence length="293" mass="30019">MVMHSNSRTLLALGTFLVLIASLGTTPAFADGGVGGSANPASKIYVADLSGSAEITSNDKVQDLTKRSVHDAQGAVIQTKKNSTNAMVYSNGTGVFFDADTKVDVKKFVQEPFTPNRTDMNVEPSISNTYAVVDHGTVGLCTSKLVAGSSMTYATSAGSVSVRGGKVVIQATDKGTVVSLISGDVTVRGGSLDMGGENLKPGQQAIMTPGGPGQPSSITIQDIPPAQRPALNNKVTMACMAKSTVYFDVVTKQNAASEAAKSNSAASQIVAKPVTPAILPTDYTVSASRLGGG</sequence>
<proteinExistence type="predicted"/>
<name>A0A1J5S5Z0_9ZZZZ</name>
<accession>A0A1J5S5Z0</accession>
<gene>
    <name evidence="1" type="ORF">GALL_141200</name>
</gene>
<protein>
    <recommendedName>
        <fullName evidence="2">FecR protein domain-containing protein</fullName>
    </recommendedName>
</protein>
<comment type="caution">
    <text evidence="1">The sequence shown here is derived from an EMBL/GenBank/DDBJ whole genome shotgun (WGS) entry which is preliminary data.</text>
</comment>
<reference evidence="1" key="1">
    <citation type="submission" date="2016-10" db="EMBL/GenBank/DDBJ databases">
        <title>Sequence of Gallionella enrichment culture.</title>
        <authorList>
            <person name="Poehlein A."/>
            <person name="Muehling M."/>
            <person name="Daniel R."/>
        </authorList>
    </citation>
    <scope>NUCLEOTIDE SEQUENCE</scope>
</reference>
<organism evidence="1">
    <name type="scientific">mine drainage metagenome</name>
    <dbReference type="NCBI Taxonomy" id="410659"/>
    <lineage>
        <taxon>unclassified sequences</taxon>
        <taxon>metagenomes</taxon>
        <taxon>ecological metagenomes</taxon>
    </lineage>
</organism>
<dbReference type="AlphaFoldDB" id="A0A1J5S5Z0"/>
<dbReference type="EMBL" id="MLJW01000063">
    <property type="protein sequence ID" value="OIR03703.1"/>
    <property type="molecule type" value="Genomic_DNA"/>
</dbReference>
<evidence type="ECO:0000313" key="1">
    <source>
        <dbReference type="EMBL" id="OIR03703.1"/>
    </source>
</evidence>
<dbReference type="Gene3D" id="2.60.120.1440">
    <property type="match status" value="1"/>
</dbReference>